<sequence length="105" mass="11012">MASEANAVGLPTINAPGGSASNDPFTLIVNLFKWGLTVIAFLLVALMFITVVKNGWQKYHQLGEENSKVTWRDLASNLVAGALLICLGVAMANYAVGVFGASAIS</sequence>
<dbReference type="Proteomes" id="UP001160758">
    <property type="component" value="Unassembled WGS sequence"/>
</dbReference>
<dbReference type="Pfam" id="PF11190">
    <property type="entry name" value="DUF2976"/>
    <property type="match status" value="1"/>
</dbReference>
<keyword evidence="1" id="KW-0812">Transmembrane</keyword>
<protein>
    <submittedName>
        <fullName evidence="2">DUF2976 domain-containing protein</fullName>
    </submittedName>
</protein>
<dbReference type="AlphaFoldDB" id="A0AA42VFE3"/>
<accession>A0AA42VFE3</accession>
<reference evidence="2" key="1">
    <citation type="submission" date="2022-09" db="EMBL/GenBank/DDBJ databases">
        <title>Intensive care unit water sources are persistently colonized with multi-drug resistant bacteria and are the site of extensive horizontal gene transfer of antibiotic resistance genes.</title>
        <authorList>
            <person name="Diorio-Toth L."/>
        </authorList>
    </citation>
    <scope>NUCLEOTIDE SEQUENCE</scope>
    <source>
        <strain evidence="2">GD03796</strain>
    </source>
</reference>
<evidence type="ECO:0000256" key="1">
    <source>
        <dbReference type="SAM" id="Phobius"/>
    </source>
</evidence>
<evidence type="ECO:0000313" key="3">
    <source>
        <dbReference type="Proteomes" id="UP001160758"/>
    </source>
</evidence>
<dbReference type="EMBL" id="JAOCFT010000002">
    <property type="protein sequence ID" value="MDH1900240.1"/>
    <property type="molecule type" value="Genomic_DNA"/>
</dbReference>
<name>A0AA42VFE3_AERCA</name>
<keyword evidence="1" id="KW-0472">Membrane</keyword>
<dbReference type="InterPro" id="IPR021356">
    <property type="entry name" value="Integr_conj_element_PFL4702"/>
</dbReference>
<proteinExistence type="predicted"/>
<feature type="transmembrane region" description="Helical" evidence="1">
    <location>
        <begin position="31"/>
        <end position="53"/>
    </location>
</feature>
<gene>
    <name evidence="2" type="ORF">N5I07_22370</name>
</gene>
<evidence type="ECO:0000313" key="2">
    <source>
        <dbReference type="EMBL" id="MDH1900240.1"/>
    </source>
</evidence>
<organism evidence="2 3">
    <name type="scientific">Aeromonas caviae</name>
    <name type="common">Aeromonas punctata</name>
    <dbReference type="NCBI Taxonomy" id="648"/>
    <lineage>
        <taxon>Bacteria</taxon>
        <taxon>Pseudomonadati</taxon>
        <taxon>Pseudomonadota</taxon>
        <taxon>Gammaproteobacteria</taxon>
        <taxon>Aeromonadales</taxon>
        <taxon>Aeromonadaceae</taxon>
        <taxon>Aeromonas</taxon>
    </lineage>
</organism>
<keyword evidence="1" id="KW-1133">Transmembrane helix</keyword>
<comment type="caution">
    <text evidence="2">The sequence shown here is derived from an EMBL/GenBank/DDBJ whole genome shotgun (WGS) entry which is preliminary data.</text>
</comment>
<feature type="transmembrane region" description="Helical" evidence="1">
    <location>
        <begin position="74"/>
        <end position="96"/>
    </location>
</feature>
<dbReference type="RefSeq" id="WP_216945325.1">
    <property type="nucleotide sequence ID" value="NZ_CP118441.1"/>
</dbReference>